<dbReference type="STRING" id="1121022.GCA_000376105_03564"/>
<dbReference type="PATRIC" id="fig|1121022.4.peg.4348"/>
<dbReference type="GO" id="GO:0020037">
    <property type="term" value="F:heme binding"/>
    <property type="evidence" value="ECO:0007669"/>
    <property type="project" value="InterPro"/>
</dbReference>
<proteinExistence type="predicted"/>
<keyword evidence="5 6" id="KW-0408">Iron</keyword>
<evidence type="ECO:0000256" key="3">
    <source>
        <dbReference type="ARBA" id="ARBA00022723"/>
    </source>
</evidence>
<dbReference type="eggNOG" id="COG3474">
    <property type="taxonomic scope" value="Bacteria"/>
</dbReference>
<organism evidence="8 9">
    <name type="scientific">Asticcacaulis benevestitus DSM 16100 = ATCC BAA-896</name>
    <dbReference type="NCBI Taxonomy" id="1121022"/>
    <lineage>
        <taxon>Bacteria</taxon>
        <taxon>Pseudomonadati</taxon>
        <taxon>Pseudomonadota</taxon>
        <taxon>Alphaproteobacteria</taxon>
        <taxon>Caulobacterales</taxon>
        <taxon>Caulobacteraceae</taxon>
        <taxon>Asticcacaulis</taxon>
    </lineage>
</organism>
<dbReference type="PROSITE" id="PS51007">
    <property type="entry name" value="CYTC"/>
    <property type="match status" value="1"/>
</dbReference>
<accession>V4QSG2</accession>
<evidence type="ECO:0000313" key="8">
    <source>
        <dbReference type="EMBL" id="ESQ82103.1"/>
    </source>
</evidence>
<evidence type="ECO:0000256" key="6">
    <source>
        <dbReference type="PROSITE-ProRule" id="PRU00433"/>
    </source>
</evidence>
<dbReference type="EMBL" id="AWGB01000080">
    <property type="protein sequence ID" value="ESQ82103.1"/>
    <property type="molecule type" value="Genomic_DNA"/>
</dbReference>
<evidence type="ECO:0000256" key="4">
    <source>
        <dbReference type="ARBA" id="ARBA00022982"/>
    </source>
</evidence>
<keyword evidence="9" id="KW-1185">Reference proteome</keyword>
<dbReference type="PANTHER" id="PTHR11961">
    <property type="entry name" value="CYTOCHROME C"/>
    <property type="match status" value="1"/>
</dbReference>
<dbReference type="Pfam" id="PF00034">
    <property type="entry name" value="Cytochrom_C"/>
    <property type="match status" value="1"/>
</dbReference>
<evidence type="ECO:0000256" key="1">
    <source>
        <dbReference type="ARBA" id="ARBA00022448"/>
    </source>
</evidence>
<evidence type="ECO:0000313" key="9">
    <source>
        <dbReference type="Proteomes" id="UP000017837"/>
    </source>
</evidence>
<protein>
    <recommendedName>
        <fullName evidence="7">Cytochrome c domain-containing protein</fullName>
    </recommendedName>
</protein>
<evidence type="ECO:0000256" key="2">
    <source>
        <dbReference type="ARBA" id="ARBA00022617"/>
    </source>
</evidence>
<keyword evidence="1" id="KW-0813">Transport</keyword>
<dbReference type="Gene3D" id="1.10.760.10">
    <property type="entry name" value="Cytochrome c-like domain"/>
    <property type="match status" value="1"/>
</dbReference>
<name>V4QSG2_9CAUL</name>
<gene>
    <name evidence="8" type="ORF">ABENE_21220</name>
</gene>
<dbReference type="GO" id="GO:0046872">
    <property type="term" value="F:metal ion binding"/>
    <property type="evidence" value="ECO:0007669"/>
    <property type="project" value="UniProtKB-KW"/>
</dbReference>
<keyword evidence="4" id="KW-0249">Electron transport</keyword>
<dbReference type="AlphaFoldDB" id="V4QSG2"/>
<evidence type="ECO:0000256" key="5">
    <source>
        <dbReference type="ARBA" id="ARBA00023004"/>
    </source>
</evidence>
<dbReference type="PRINTS" id="PR00604">
    <property type="entry name" value="CYTCHRMECIAB"/>
</dbReference>
<dbReference type="SUPFAM" id="SSF46626">
    <property type="entry name" value="Cytochrome c"/>
    <property type="match status" value="1"/>
</dbReference>
<evidence type="ECO:0000259" key="7">
    <source>
        <dbReference type="PROSITE" id="PS51007"/>
    </source>
</evidence>
<dbReference type="Proteomes" id="UP000017837">
    <property type="component" value="Unassembled WGS sequence"/>
</dbReference>
<dbReference type="InterPro" id="IPR002327">
    <property type="entry name" value="Cyt_c_1A/1B"/>
</dbReference>
<dbReference type="InterPro" id="IPR009056">
    <property type="entry name" value="Cyt_c-like_dom"/>
</dbReference>
<keyword evidence="2 6" id="KW-0349">Heme</keyword>
<reference evidence="8 9" key="1">
    <citation type="journal article" date="2014" name="Nature">
        <title>Sequential evolution of bacterial morphology by co-option of a developmental regulator.</title>
        <authorList>
            <person name="Jiang C."/>
            <person name="Brown P.J."/>
            <person name="Ducret A."/>
            <person name="Brun Y.V."/>
        </authorList>
    </citation>
    <scope>NUCLEOTIDE SEQUENCE [LARGE SCALE GENOMIC DNA]</scope>
    <source>
        <strain evidence="8 9">DSM 16100</strain>
    </source>
</reference>
<dbReference type="GO" id="GO:0009055">
    <property type="term" value="F:electron transfer activity"/>
    <property type="evidence" value="ECO:0007669"/>
    <property type="project" value="InterPro"/>
</dbReference>
<sequence length="128" mass="13391">MTVCLGSMPAAVMAKPAKPAPVDPATLALGERAFAQCKACHSIEAGKSDGVGPNLYGFYGSKAGGHSATFKYSAAMKAYGVTWDDKTLDTFLTAPTKAVPGTRMAFRGVTDPKTRAALVDYLRVKSSQ</sequence>
<dbReference type="InterPro" id="IPR036909">
    <property type="entry name" value="Cyt_c-like_dom_sf"/>
</dbReference>
<keyword evidence="3 6" id="KW-0479">Metal-binding</keyword>
<feature type="domain" description="Cytochrome c" evidence="7">
    <location>
        <begin position="25"/>
        <end position="126"/>
    </location>
</feature>
<comment type="caution">
    <text evidence="8">The sequence shown here is derived from an EMBL/GenBank/DDBJ whole genome shotgun (WGS) entry which is preliminary data.</text>
</comment>